<sequence>MIDIKEVDGKVAFSMDSYNFGSIKPISNNTIKDPKALVDKLHQNGIYVIGRIVVFKDEILADNRPDLAIKNSDQNTV</sequence>
<protein>
    <recommendedName>
        <fullName evidence="1">DUF4015 domain-containing protein</fullName>
    </recommendedName>
</protein>
<gene>
    <name evidence="2" type="ORF">LDC_2778</name>
</gene>
<comment type="caution">
    <text evidence="2">The sequence shown here is derived from an EMBL/GenBank/DDBJ whole genome shotgun (WGS) entry which is preliminary data.</text>
</comment>
<dbReference type="Pfam" id="PF13200">
    <property type="entry name" value="DUF4015"/>
    <property type="match status" value="1"/>
</dbReference>
<organism evidence="2">
    <name type="scientific">sediment metagenome</name>
    <dbReference type="NCBI Taxonomy" id="749907"/>
    <lineage>
        <taxon>unclassified sequences</taxon>
        <taxon>metagenomes</taxon>
        <taxon>ecological metagenomes</taxon>
    </lineage>
</organism>
<reference evidence="2" key="2">
    <citation type="journal article" date="2011" name="Microb. Ecol.">
        <title>Taxonomic and Functional Metagenomic Profiling of the Microbial Community in the Anoxic Sediment of a Sub-saline Shallow Lake (Laguna de Carrizo, Central Spain).</title>
        <authorList>
            <person name="Ferrer M."/>
            <person name="Guazzaroni M.E."/>
            <person name="Richter M."/>
            <person name="Garcia-Salamanca A."/>
            <person name="Yarza P."/>
            <person name="Suarez-Suarez A."/>
            <person name="Solano J."/>
            <person name="Alcaide M."/>
            <person name="van Dillewijn P."/>
            <person name="Molina-Henares M.A."/>
            <person name="Lopez-Cortes N."/>
            <person name="Al-Ramahi Y."/>
            <person name="Guerrero C."/>
            <person name="Acosta A."/>
            <person name="de Eugenio L.I."/>
            <person name="Martinez V."/>
            <person name="Marques S."/>
            <person name="Rojo F."/>
            <person name="Santero E."/>
            <person name="Genilloud O."/>
            <person name="Perez-Perez J."/>
            <person name="Rossello-Mora R."/>
            <person name="Ramos J.L."/>
        </authorList>
    </citation>
    <scope>NUCLEOTIDE SEQUENCE</scope>
</reference>
<dbReference type="InterPro" id="IPR025275">
    <property type="entry name" value="DUF4015"/>
</dbReference>
<evidence type="ECO:0000259" key="1">
    <source>
        <dbReference type="Pfam" id="PF13200"/>
    </source>
</evidence>
<dbReference type="EMBL" id="ADZX01000843">
    <property type="protein sequence ID" value="EFK95219.1"/>
    <property type="molecule type" value="Genomic_DNA"/>
</dbReference>
<proteinExistence type="predicted"/>
<dbReference type="AlphaFoldDB" id="D9PMK0"/>
<feature type="domain" description="DUF4015" evidence="1">
    <location>
        <begin position="1"/>
        <end position="75"/>
    </location>
</feature>
<name>D9PMK0_9ZZZZ</name>
<evidence type="ECO:0000313" key="2">
    <source>
        <dbReference type="EMBL" id="EFK95219.1"/>
    </source>
</evidence>
<reference evidence="2" key="1">
    <citation type="submission" date="2010-07" db="EMBL/GenBank/DDBJ databases">
        <authorList>
            <consortium name="CONSOLIDER consortium CSD2007-00005"/>
            <person name="Guazzaroni M.-E."/>
            <person name="Richter M."/>
            <person name="Garcia-Salamanca A."/>
            <person name="Yarza P."/>
            <person name="Ferrer M."/>
        </authorList>
    </citation>
    <scope>NUCLEOTIDE SEQUENCE</scope>
</reference>
<accession>D9PMK0</accession>